<dbReference type="STRING" id="74649.A0A2P6Q2C3"/>
<feature type="signal peptide" evidence="1">
    <location>
        <begin position="1"/>
        <end position="20"/>
    </location>
</feature>
<dbReference type="Proteomes" id="UP000238479">
    <property type="component" value="Chromosome 5"/>
</dbReference>
<sequence>MYPAVLAGLIGLGGLEVAYAYAEEAASVQGLPADASGNNVEEIAKKQRQEIEDLLKSKGIQHGSDPNFSVSVKGQKLAIKFQIPPACEASQVIANIASNLGLKVEAHGGGSDISLRAWDSGVAWQLMLMTPRETEGN</sequence>
<organism evidence="2 3">
    <name type="scientific">Rosa chinensis</name>
    <name type="common">China rose</name>
    <dbReference type="NCBI Taxonomy" id="74649"/>
    <lineage>
        <taxon>Eukaryota</taxon>
        <taxon>Viridiplantae</taxon>
        <taxon>Streptophyta</taxon>
        <taxon>Embryophyta</taxon>
        <taxon>Tracheophyta</taxon>
        <taxon>Spermatophyta</taxon>
        <taxon>Magnoliopsida</taxon>
        <taxon>eudicotyledons</taxon>
        <taxon>Gunneridae</taxon>
        <taxon>Pentapetalae</taxon>
        <taxon>rosids</taxon>
        <taxon>fabids</taxon>
        <taxon>Rosales</taxon>
        <taxon>Rosaceae</taxon>
        <taxon>Rosoideae</taxon>
        <taxon>Rosoideae incertae sedis</taxon>
        <taxon>Rosa</taxon>
    </lineage>
</organism>
<accession>A0A2P6Q2C3</accession>
<evidence type="ECO:0000256" key="1">
    <source>
        <dbReference type="SAM" id="SignalP"/>
    </source>
</evidence>
<comment type="caution">
    <text evidence="2">The sequence shown here is derived from an EMBL/GenBank/DDBJ whole genome shotgun (WGS) entry which is preliminary data.</text>
</comment>
<dbReference type="OMA" id="EVAYAYA"/>
<dbReference type="EMBL" id="PDCK01000043">
    <property type="protein sequence ID" value="PRQ28343.1"/>
    <property type="molecule type" value="Genomic_DNA"/>
</dbReference>
<evidence type="ECO:0000313" key="2">
    <source>
        <dbReference type="EMBL" id="PRQ28343.1"/>
    </source>
</evidence>
<feature type="chain" id="PRO_5015186136" evidence="1">
    <location>
        <begin position="21"/>
        <end position="137"/>
    </location>
</feature>
<keyword evidence="3" id="KW-1185">Reference proteome</keyword>
<dbReference type="AlphaFoldDB" id="A0A2P6Q2C3"/>
<reference evidence="2 3" key="1">
    <citation type="journal article" date="2018" name="Nat. Genet.">
        <title>The Rosa genome provides new insights in the design of modern roses.</title>
        <authorList>
            <person name="Bendahmane M."/>
        </authorList>
    </citation>
    <scope>NUCLEOTIDE SEQUENCE [LARGE SCALE GENOMIC DNA]</scope>
    <source>
        <strain evidence="3">cv. Old Blush</strain>
    </source>
</reference>
<dbReference type="Gramene" id="PRQ28343">
    <property type="protein sequence ID" value="PRQ28343"/>
    <property type="gene ID" value="RchiOBHm_Chr5g0002051"/>
</dbReference>
<gene>
    <name evidence="2" type="ORF">RchiOBHm_Chr5g0002051</name>
</gene>
<proteinExistence type="predicted"/>
<name>A0A2P6Q2C3_ROSCH</name>
<evidence type="ECO:0000313" key="3">
    <source>
        <dbReference type="Proteomes" id="UP000238479"/>
    </source>
</evidence>
<protein>
    <submittedName>
        <fullName evidence="2">Uncharacterized protein</fullName>
    </submittedName>
</protein>
<keyword evidence="1" id="KW-0732">Signal</keyword>